<sequence length="146" mass="16294">MAAPTIYFEYHDEEDSVSQFIFVPKTARADGSLTLPVLFSRTVTPTNPQRTYQRVAGSAQETVYGPLSAQKAAVEAAPSLNDLLPSLTLVLGDPRQKLYEEPVVVYISDAEVEEMAEELVLPRTLRDRIDRTRSSLGWKDLPKRNA</sequence>
<dbReference type="Proteomes" id="UP000827768">
    <property type="component" value="Segment"/>
</dbReference>
<dbReference type="EMBL" id="OK040790">
    <property type="protein sequence ID" value="UDL15976.1"/>
    <property type="molecule type" value="Genomic_DNA"/>
</dbReference>
<dbReference type="GeneID" id="80019867"/>
<accession>A0AAE9C2Z0</accession>
<keyword evidence="2" id="KW-1185">Reference proteome</keyword>
<gene>
    <name evidence="1" type="primary">226</name>
    <name evidence="1" type="ORF">SEA_PUMPERNICKEL_226</name>
</gene>
<organism evidence="1 2">
    <name type="scientific">Microbacterium phage Pumpernickel</name>
    <dbReference type="NCBI Taxonomy" id="2885983"/>
    <lineage>
        <taxon>Viruses</taxon>
        <taxon>Duplodnaviria</taxon>
        <taxon>Heunggongvirae</taxon>
        <taxon>Uroviricota</taxon>
        <taxon>Caudoviricetes</taxon>
        <taxon>Pumpernickelvirus</taxon>
        <taxon>Pumpernickelvirus pumpernickel</taxon>
    </lineage>
</organism>
<reference evidence="1" key="1">
    <citation type="submission" date="2021-09" db="EMBL/GenBank/DDBJ databases">
        <authorList>
            <person name="Andersen S.H."/>
            <person name="Beall E.A."/>
            <person name="Cappelle B."/>
            <person name="Falteisek K.J."/>
            <person name="Fenske B.A."/>
            <person name="Gansluckner N.W."/>
            <person name="Gilbertson S.M."/>
            <person name="Krings K.J."/>
            <person name="Mobeck M."/>
            <person name="Odeku J.O."/>
            <person name="Poncelet M.E."/>
            <person name="Rohr J.R."/>
            <person name="Rolands L."/>
            <person name="Whipple C.D."/>
            <person name="Whipple E.M."/>
            <person name="Spring A.M."/>
            <person name="Klyczek K."/>
            <person name="Garlena R.A."/>
            <person name="Russell D.A."/>
            <person name="Pope W.H."/>
            <person name="Jacobs-Sera D."/>
            <person name="Hatfull G.F."/>
        </authorList>
    </citation>
    <scope>NUCLEOTIDE SEQUENCE</scope>
</reference>
<evidence type="ECO:0000313" key="2">
    <source>
        <dbReference type="Proteomes" id="UP000827768"/>
    </source>
</evidence>
<dbReference type="KEGG" id="vg:80019867"/>
<evidence type="ECO:0000313" key="1">
    <source>
        <dbReference type="EMBL" id="UDL15976.1"/>
    </source>
</evidence>
<dbReference type="RefSeq" id="YP_010755216.1">
    <property type="nucleotide sequence ID" value="NC_073468.1"/>
</dbReference>
<proteinExistence type="predicted"/>
<name>A0AAE9C2Z0_9CAUD</name>
<protein>
    <submittedName>
        <fullName evidence="1">Uncharacterized protein</fullName>
    </submittedName>
</protein>